<proteinExistence type="predicted"/>
<dbReference type="CDD" id="cd04301">
    <property type="entry name" value="NAT_SF"/>
    <property type="match status" value="1"/>
</dbReference>
<evidence type="ECO:0000313" key="5">
    <source>
        <dbReference type="Proteomes" id="UP000249808"/>
    </source>
</evidence>
<dbReference type="InterPro" id="IPR050680">
    <property type="entry name" value="YpeA/RimI_acetyltransf"/>
</dbReference>
<dbReference type="SUPFAM" id="SSF55729">
    <property type="entry name" value="Acyl-CoA N-acyltransferases (Nat)"/>
    <property type="match status" value="1"/>
</dbReference>
<name>A0A327ZV32_9STAP</name>
<dbReference type="GO" id="GO:0016747">
    <property type="term" value="F:acyltransferase activity, transferring groups other than amino-acyl groups"/>
    <property type="evidence" value="ECO:0007669"/>
    <property type="project" value="InterPro"/>
</dbReference>
<dbReference type="RefSeq" id="WP_111714183.1">
    <property type="nucleotide sequence ID" value="NZ_JBHSSR010000001.1"/>
</dbReference>
<evidence type="ECO:0000256" key="2">
    <source>
        <dbReference type="ARBA" id="ARBA00023315"/>
    </source>
</evidence>
<feature type="domain" description="N-acetyltransferase" evidence="3">
    <location>
        <begin position="5"/>
        <end position="144"/>
    </location>
</feature>
<evidence type="ECO:0000259" key="3">
    <source>
        <dbReference type="PROSITE" id="PS51186"/>
    </source>
</evidence>
<dbReference type="EMBL" id="PZJH01000001">
    <property type="protein sequence ID" value="RAK46007.1"/>
    <property type="molecule type" value="Genomic_DNA"/>
</dbReference>
<protein>
    <submittedName>
        <fullName evidence="4">GNAT family N-acetyltransferase</fullName>
    </submittedName>
</protein>
<dbReference type="InterPro" id="IPR000182">
    <property type="entry name" value="GNAT_dom"/>
</dbReference>
<dbReference type="AlphaFoldDB" id="A0A327ZV32"/>
<gene>
    <name evidence="4" type="ORF">BHU61_00750</name>
</gene>
<keyword evidence="2" id="KW-0012">Acyltransferase</keyword>
<reference evidence="4 5" key="1">
    <citation type="journal article" date="2018" name="Front. Microbiol.">
        <title>Description and Comparative Genomics of Macrococcus caseolyticus subsp. hominis subsp. nov., Macrococcus goetzii sp. nov., Macrococcus epidermidis sp. nov., and Macrococcus bohemicus sp. nov., Novel Macrococci From Human Clinical Material With Virulence Potential and Suspected Uptake of Foreign DNA by Natural Transformation.</title>
        <authorList>
            <person name="Maslanova I."/>
            <person name="Wertheimer Z."/>
            <person name="Sedlacek I."/>
            <person name="Svec P."/>
            <person name="Indrakova A."/>
            <person name="Kovarovic V."/>
            <person name="Schumann P."/>
            <person name="Sproer C."/>
            <person name="Kralova S."/>
            <person name="Sedo O."/>
            <person name="Kristofova L."/>
            <person name="Vrbovska V."/>
            <person name="Fuzik T."/>
            <person name="Petras P."/>
            <person name="Zdrahal Z."/>
            <person name="Ruzickova V."/>
            <person name="Doskar J."/>
            <person name="Pantucek R."/>
        </authorList>
    </citation>
    <scope>NUCLEOTIDE SEQUENCE [LARGE SCALE GENOMIC DNA]</scope>
    <source>
        <strain evidence="4 5">01/688</strain>
    </source>
</reference>
<keyword evidence="5" id="KW-1185">Reference proteome</keyword>
<dbReference type="Proteomes" id="UP000249808">
    <property type="component" value="Unassembled WGS sequence"/>
</dbReference>
<dbReference type="PANTHER" id="PTHR43420:SF47">
    <property type="entry name" value="N-ACETYLTRANSFERASE DOMAIN-CONTAINING PROTEIN"/>
    <property type="match status" value="1"/>
</dbReference>
<dbReference type="Pfam" id="PF13673">
    <property type="entry name" value="Acetyltransf_10"/>
    <property type="match status" value="1"/>
</dbReference>
<comment type="caution">
    <text evidence="4">The sequence shown here is derived from an EMBL/GenBank/DDBJ whole genome shotgun (WGS) entry which is preliminary data.</text>
</comment>
<evidence type="ECO:0000256" key="1">
    <source>
        <dbReference type="ARBA" id="ARBA00022679"/>
    </source>
</evidence>
<evidence type="ECO:0000313" key="4">
    <source>
        <dbReference type="EMBL" id="RAK46007.1"/>
    </source>
</evidence>
<accession>A0A327ZV32</accession>
<keyword evidence="1 4" id="KW-0808">Transferase</keyword>
<dbReference type="PANTHER" id="PTHR43420">
    <property type="entry name" value="ACETYLTRANSFERASE"/>
    <property type="match status" value="1"/>
</dbReference>
<sequence>MWHYKLFEELKPLEIYKIYKLRVDTFIVEQQCYYEEIDEKDLSCVHMYKEVDGVIAAYARIIPEADTVHIGRVIVHPDFRGTGLAKELMDQALQYIDTHHHYLNLHLQGQAHLERFYGSFGFNTVSDVYFVDLIPHVDMERPAFGLNSPLKGA</sequence>
<organism evidence="4 5">
    <name type="scientific">Macrococcus epidermidis</name>
    <dbReference type="NCBI Taxonomy" id="1902580"/>
    <lineage>
        <taxon>Bacteria</taxon>
        <taxon>Bacillati</taxon>
        <taxon>Bacillota</taxon>
        <taxon>Bacilli</taxon>
        <taxon>Bacillales</taxon>
        <taxon>Staphylococcaceae</taxon>
        <taxon>Macrococcus</taxon>
    </lineage>
</organism>
<dbReference type="Gene3D" id="3.40.630.30">
    <property type="match status" value="1"/>
</dbReference>
<dbReference type="InterPro" id="IPR016181">
    <property type="entry name" value="Acyl_CoA_acyltransferase"/>
</dbReference>
<dbReference type="PROSITE" id="PS51186">
    <property type="entry name" value="GNAT"/>
    <property type="match status" value="1"/>
</dbReference>